<accession>A0ABX5WN86</accession>
<evidence type="ECO:0000313" key="2">
    <source>
        <dbReference type="EMBL" id="QDF75862.1"/>
    </source>
</evidence>
<proteinExistence type="predicted"/>
<dbReference type="SUPFAM" id="SSF102588">
    <property type="entry name" value="LmbE-like"/>
    <property type="match status" value="1"/>
</dbReference>
<dbReference type="EMBL" id="CP041153">
    <property type="protein sequence ID" value="QDF75862.1"/>
    <property type="molecule type" value="Genomic_DNA"/>
</dbReference>
<evidence type="ECO:0000256" key="1">
    <source>
        <dbReference type="SAM" id="Phobius"/>
    </source>
</evidence>
<keyword evidence="1" id="KW-0472">Membrane</keyword>
<organism evidence="2 3">
    <name type="scientific">Shewanella marisflavi</name>
    <dbReference type="NCBI Taxonomy" id="260364"/>
    <lineage>
        <taxon>Bacteria</taxon>
        <taxon>Pseudomonadati</taxon>
        <taxon>Pseudomonadota</taxon>
        <taxon>Gammaproteobacteria</taxon>
        <taxon>Alteromonadales</taxon>
        <taxon>Shewanellaceae</taxon>
        <taxon>Shewanella</taxon>
    </lineage>
</organism>
<dbReference type="Gene3D" id="3.40.50.10320">
    <property type="entry name" value="LmbE-like"/>
    <property type="match status" value="1"/>
</dbReference>
<sequence length="295" mass="34412">MIGKIIVRSLYKKVLFYFIFIPTSFFIRFLAPLLNKKITYKKLDLNCLNDRSLLIISPHSDDETIGVGGLLQSLQKLNVNKNFILLSKNFVDSNLSERRFLEYKNSLDSICPVYDSIYSLDYQDGELSRYGDLIESDLEKILISREIDIIFVCSVFDFHPDHRLSALIALNLLKQGDIDKVIMYHTNHPINFNFPIQIYSLSKKETEVKMKAFGFFLSQYHFCFSAFNEISKFYSRFICSKSGYIETFIVVDRNNVEEVLACYYAYKQTLEENDGNKSTIHPVKSLANIFFWLRS</sequence>
<reference evidence="2 3" key="1">
    <citation type="submission" date="2019-06" db="EMBL/GenBank/DDBJ databases">
        <title>Complete genome of Shewanella marisflavi ECSMB14101, a mussel settlement-inducing bacterium isolated from East China Sea.</title>
        <authorList>
            <person name="Yang J."/>
            <person name="Liang X."/>
            <person name="Chang R."/>
            <person name="Peng L."/>
        </authorList>
    </citation>
    <scope>NUCLEOTIDE SEQUENCE [LARGE SCALE GENOMIC DNA]</scope>
    <source>
        <strain evidence="2 3">ECSMB14101</strain>
    </source>
</reference>
<evidence type="ECO:0000313" key="3">
    <source>
        <dbReference type="Proteomes" id="UP000318758"/>
    </source>
</evidence>
<dbReference type="Pfam" id="PF02585">
    <property type="entry name" value="PIG-L"/>
    <property type="match status" value="1"/>
</dbReference>
<keyword evidence="1" id="KW-0812">Transmembrane</keyword>
<feature type="transmembrane region" description="Helical" evidence="1">
    <location>
        <begin position="14"/>
        <end position="34"/>
    </location>
</feature>
<protein>
    <submittedName>
        <fullName evidence="2">PIG-L family deacetylase</fullName>
    </submittedName>
</protein>
<gene>
    <name evidence="2" type="ORF">FGA12_12305</name>
</gene>
<keyword evidence="1" id="KW-1133">Transmembrane helix</keyword>
<dbReference type="InterPro" id="IPR003737">
    <property type="entry name" value="GlcNAc_PI_deacetylase-related"/>
</dbReference>
<name>A0ABX5WN86_9GAMM</name>
<dbReference type="InterPro" id="IPR024078">
    <property type="entry name" value="LmbE-like_dom_sf"/>
</dbReference>
<dbReference type="Proteomes" id="UP000318758">
    <property type="component" value="Chromosome"/>
</dbReference>
<keyword evidence="3" id="KW-1185">Reference proteome</keyword>